<dbReference type="Gene3D" id="3.40.50.12780">
    <property type="entry name" value="N-terminal domain of ligase-like"/>
    <property type="match status" value="1"/>
</dbReference>
<evidence type="ECO:0000313" key="2">
    <source>
        <dbReference type="Proteomes" id="UP001285855"/>
    </source>
</evidence>
<sequence>MSLREHIFWFLDNLKGQPFKKLFIQTKDILESKNIEWVEAENTKQLKKLIAHATQTTSFYSNKGFNHLQDFPVINKNCIREDYDAFLSSKFNKVECREVFTSGSTGSPFRIYHNKEKVQKINADNIWFSSQANYSIGYPLIFIRAWLFKLTPKIKFDYFKKNITTVSTFEVVENGVEKFIEKLNSKGKVLSFMMYGSTLEYICKYLDSVKKNPIKFKTRSIITISDALTPYAKEAAQKHFGITPLSRYSNTESGIIAQQLFESRDYFRINNSSFVIEIFDLEKDVLVPNGQVGRIVITDLYNFAMPLIRYDTGDLGAMTVDAHGISFLSQILGRKLDQLFNTKGKLLPSLFMSSKLNEFGEFKQYQIVQKSKIEYHINLNTDKEFEAIKLTEYYKSYFGEDAIVKVNLVNDIPLLSSGKRRQVVNEYYN</sequence>
<dbReference type="PANTHER" id="PTHR36932:SF1">
    <property type="entry name" value="CAPSULAR POLYSACCHARIDE BIOSYNTHESIS PROTEIN"/>
    <property type="match status" value="1"/>
</dbReference>
<protein>
    <submittedName>
        <fullName evidence="1">CoF synthetase</fullName>
    </submittedName>
</protein>
<dbReference type="Proteomes" id="UP001285855">
    <property type="component" value="Unassembled WGS sequence"/>
</dbReference>
<dbReference type="PANTHER" id="PTHR36932">
    <property type="entry name" value="CAPSULAR POLYSACCHARIDE BIOSYNTHESIS PROTEIN"/>
    <property type="match status" value="1"/>
</dbReference>
<gene>
    <name evidence="1" type="ORF">SNF14_09510</name>
</gene>
<dbReference type="EMBL" id="JAXDAE010000009">
    <property type="protein sequence ID" value="MDY2587575.1"/>
    <property type="molecule type" value="Genomic_DNA"/>
</dbReference>
<reference evidence="1 2" key="1">
    <citation type="submission" date="2023-11" db="EMBL/GenBank/DDBJ databases">
        <title>Winogradskyella pelagius sp. nov., isolated from coastal sediment.</title>
        <authorList>
            <person name="Li F."/>
        </authorList>
    </citation>
    <scope>NUCLEOTIDE SEQUENCE [LARGE SCALE GENOMIC DNA]</scope>
    <source>
        <strain evidence="1 2">KCTC 23502</strain>
    </source>
</reference>
<accession>A0ABU5EMB1</accession>
<comment type="caution">
    <text evidence="1">The sequence shown here is derived from an EMBL/GenBank/DDBJ whole genome shotgun (WGS) entry which is preliminary data.</text>
</comment>
<dbReference type="RefSeq" id="WP_320555932.1">
    <property type="nucleotide sequence ID" value="NZ_JAXDAE010000009.1"/>
</dbReference>
<evidence type="ECO:0000313" key="1">
    <source>
        <dbReference type="EMBL" id="MDY2587575.1"/>
    </source>
</evidence>
<name>A0ABU5EMB1_9FLAO</name>
<dbReference type="SUPFAM" id="SSF56801">
    <property type="entry name" value="Acetyl-CoA synthetase-like"/>
    <property type="match status" value="1"/>
</dbReference>
<dbReference type="InterPro" id="IPR053158">
    <property type="entry name" value="CapK_Type1_Caps_Biosynth"/>
</dbReference>
<organism evidence="1 2">
    <name type="scientific">Winogradskyella aquimaris</name>
    <dbReference type="NCBI Taxonomy" id="864074"/>
    <lineage>
        <taxon>Bacteria</taxon>
        <taxon>Pseudomonadati</taxon>
        <taxon>Bacteroidota</taxon>
        <taxon>Flavobacteriia</taxon>
        <taxon>Flavobacteriales</taxon>
        <taxon>Flavobacteriaceae</taxon>
        <taxon>Winogradskyella</taxon>
    </lineage>
</organism>
<proteinExistence type="predicted"/>
<keyword evidence="2" id="KW-1185">Reference proteome</keyword>
<dbReference type="InterPro" id="IPR042099">
    <property type="entry name" value="ANL_N_sf"/>
</dbReference>